<gene>
    <name evidence="1" type="ORF">LCPAC404_01620</name>
</gene>
<protein>
    <submittedName>
        <fullName evidence="1">Uncharacterized protein</fullName>
    </submittedName>
</protein>
<sequence length="111" mass="12720">MRIIGDNLLQDKQGNTDDLKLPLDEYTRVSLKSLLKNVEDTDDIAIFSCNNPKDKVTTWYKFTHIKDTDCIWTYNNGSTCAWNAEDDSTEELSSLFYEECSSNVTHLKSSL</sequence>
<accession>A0A481ZC51</accession>
<name>A0A481ZC51_9VIRU</name>
<reference evidence="1" key="1">
    <citation type="journal article" date="2019" name="MBio">
        <title>Virus Genomes from Deep Sea Sediments Expand the Ocean Megavirome and Support Independent Origins of Viral Gigantism.</title>
        <authorList>
            <person name="Backstrom D."/>
            <person name="Yutin N."/>
            <person name="Jorgensen S.L."/>
            <person name="Dharamshi J."/>
            <person name="Homa F."/>
            <person name="Zaremba-Niedwiedzka K."/>
            <person name="Spang A."/>
            <person name="Wolf Y.I."/>
            <person name="Koonin E.V."/>
            <person name="Ettema T.J."/>
        </authorList>
    </citation>
    <scope>NUCLEOTIDE SEQUENCE</scope>
</reference>
<proteinExistence type="predicted"/>
<dbReference type="EMBL" id="MK500596">
    <property type="protein sequence ID" value="QBK93458.1"/>
    <property type="molecule type" value="Genomic_DNA"/>
</dbReference>
<organism evidence="1">
    <name type="scientific">Pithovirus LCPAC404</name>
    <dbReference type="NCBI Taxonomy" id="2506597"/>
    <lineage>
        <taxon>Viruses</taxon>
        <taxon>Pithoviruses</taxon>
    </lineage>
</organism>
<evidence type="ECO:0000313" key="1">
    <source>
        <dbReference type="EMBL" id="QBK93458.1"/>
    </source>
</evidence>